<evidence type="ECO:0000313" key="2">
    <source>
        <dbReference type="EMBL" id="GBO23195.1"/>
    </source>
</evidence>
<dbReference type="PANTHER" id="PTHR10174">
    <property type="entry name" value="ALPHA-TOCOPHEROL TRANSFER PROTEIN-RELATED"/>
    <property type="match status" value="1"/>
</dbReference>
<feature type="domain" description="CRAL-TRIO" evidence="1">
    <location>
        <begin position="1"/>
        <end position="146"/>
    </location>
</feature>
<gene>
    <name evidence="2" type="ORF">AVEN_11660_1</name>
</gene>
<proteinExistence type="predicted"/>
<reference evidence="2 3" key="1">
    <citation type="journal article" date="2019" name="Sci. Rep.">
        <title>Orb-weaving spider Araneus ventricosus genome elucidates the spidroin gene catalogue.</title>
        <authorList>
            <person name="Kono N."/>
            <person name="Nakamura H."/>
            <person name="Ohtoshi R."/>
            <person name="Moran D.A.P."/>
            <person name="Shinohara A."/>
            <person name="Yoshida Y."/>
            <person name="Fujiwara M."/>
            <person name="Mori M."/>
            <person name="Tomita M."/>
            <person name="Arakawa K."/>
        </authorList>
    </citation>
    <scope>NUCLEOTIDE SEQUENCE [LARGE SCALE GENOMIC DNA]</scope>
</reference>
<dbReference type="GO" id="GO:1902936">
    <property type="term" value="F:phosphatidylinositol bisphosphate binding"/>
    <property type="evidence" value="ECO:0007669"/>
    <property type="project" value="TreeGrafter"/>
</dbReference>
<evidence type="ECO:0000313" key="3">
    <source>
        <dbReference type="Proteomes" id="UP000499080"/>
    </source>
</evidence>
<dbReference type="PRINTS" id="PR00180">
    <property type="entry name" value="CRETINALDHBP"/>
</dbReference>
<dbReference type="Pfam" id="PF00650">
    <property type="entry name" value="CRAL_TRIO"/>
    <property type="match status" value="1"/>
</dbReference>
<dbReference type="PROSITE" id="PS50191">
    <property type="entry name" value="CRAL_TRIO"/>
    <property type="match status" value="1"/>
</dbReference>
<dbReference type="PANTHER" id="PTHR10174:SF130">
    <property type="entry name" value="ALPHA-TOCOPHEROL TRANSFER PROTEIN-LIKE"/>
    <property type="match status" value="1"/>
</dbReference>
<dbReference type="InterPro" id="IPR036865">
    <property type="entry name" value="CRAL-TRIO_dom_sf"/>
</dbReference>
<dbReference type="SUPFAM" id="SSF52087">
    <property type="entry name" value="CRAL/TRIO domain"/>
    <property type="match status" value="1"/>
</dbReference>
<dbReference type="OrthoDB" id="6433959at2759"/>
<dbReference type="GO" id="GO:0016020">
    <property type="term" value="C:membrane"/>
    <property type="evidence" value="ECO:0007669"/>
    <property type="project" value="TreeGrafter"/>
</dbReference>
<name>A0A4Y2VD31_ARAVE</name>
<protein>
    <recommendedName>
        <fullName evidence="1">CRAL-TRIO domain-containing protein</fullName>
    </recommendedName>
</protein>
<accession>A0A4Y2VD31</accession>
<dbReference type="Gene3D" id="3.40.525.10">
    <property type="entry name" value="CRAL-TRIO lipid binding domain"/>
    <property type="match status" value="1"/>
</dbReference>
<evidence type="ECO:0000259" key="1">
    <source>
        <dbReference type="PROSITE" id="PS50191"/>
    </source>
</evidence>
<keyword evidence="3" id="KW-1185">Reference proteome</keyword>
<dbReference type="SMART" id="SM00516">
    <property type="entry name" value="SEC14"/>
    <property type="match status" value="1"/>
</dbReference>
<dbReference type="AlphaFoldDB" id="A0A4Y2VD31"/>
<dbReference type="Proteomes" id="UP000499080">
    <property type="component" value="Unassembled WGS sequence"/>
</dbReference>
<dbReference type="CDD" id="cd00170">
    <property type="entry name" value="SEC14"/>
    <property type="match status" value="1"/>
</dbReference>
<comment type="caution">
    <text evidence="2">The sequence shown here is derived from an EMBL/GenBank/DDBJ whole genome shotgun (WGS) entry which is preliminary data.</text>
</comment>
<dbReference type="Gene3D" id="1.20.5.1200">
    <property type="entry name" value="Alpha-tocopherol transfer"/>
    <property type="match status" value="1"/>
</dbReference>
<organism evidence="2 3">
    <name type="scientific">Araneus ventricosus</name>
    <name type="common">Orbweaver spider</name>
    <name type="synonym">Epeira ventricosa</name>
    <dbReference type="NCBI Taxonomy" id="182803"/>
    <lineage>
        <taxon>Eukaryota</taxon>
        <taxon>Metazoa</taxon>
        <taxon>Ecdysozoa</taxon>
        <taxon>Arthropoda</taxon>
        <taxon>Chelicerata</taxon>
        <taxon>Arachnida</taxon>
        <taxon>Araneae</taxon>
        <taxon>Araneomorphae</taxon>
        <taxon>Entelegynae</taxon>
        <taxon>Araneoidea</taxon>
        <taxon>Araneidae</taxon>
        <taxon>Araneus</taxon>
    </lineage>
</organism>
<sequence>MPHNIDIMVLTNDQQYLYDICMAISRVECYSDLALRKPGAVAHSRGLTITSRILRLYVVTEKPSDKLIILATYIVKNVFPARIKAVHMVNSPSFFLTVFNIVYPFLSKKIQERVFVHPNDHWKSLHSVIPPEVLPEEYGGKLKFDSCINLLEDIEELEDHFHEIFKFGYLKTKASRESFRPICRKN</sequence>
<dbReference type="EMBL" id="BGPR01046222">
    <property type="protein sequence ID" value="GBO23195.1"/>
    <property type="molecule type" value="Genomic_DNA"/>
</dbReference>
<dbReference type="InterPro" id="IPR001251">
    <property type="entry name" value="CRAL-TRIO_dom"/>
</dbReference>